<dbReference type="OrthoDB" id="2590500at2759"/>
<keyword evidence="16" id="KW-1185">Reference proteome</keyword>
<dbReference type="AlphaFoldDB" id="A0A7R9GJ23"/>
<reference evidence="15" key="1">
    <citation type="submission" date="2020-11" db="EMBL/GenBank/DDBJ databases">
        <authorList>
            <person name="Tran Van P."/>
        </authorList>
    </citation>
    <scope>NUCLEOTIDE SEQUENCE</scope>
</reference>
<dbReference type="GO" id="GO:0005634">
    <property type="term" value="C:nucleus"/>
    <property type="evidence" value="ECO:0007669"/>
    <property type="project" value="UniProtKB-SubCell"/>
</dbReference>
<protein>
    <recommendedName>
        <fullName evidence="12">RNA polymerase II subunit B1 CTD phosphatase RPAP2 homolog</fullName>
        <ecNumber evidence="12">3.1.3.16</ecNumber>
    </recommendedName>
</protein>
<evidence type="ECO:0000313" key="16">
    <source>
        <dbReference type="Proteomes" id="UP000678499"/>
    </source>
</evidence>
<dbReference type="EMBL" id="OA885700">
    <property type="protein sequence ID" value="CAD7282264.1"/>
    <property type="molecule type" value="Genomic_DNA"/>
</dbReference>
<feature type="domain" description="RTR1-type" evidence="14">
    <location>
        <begin position="74"/>
        <end position="158"/>
    </location>
</feature>
<dbReference type="InterPro" id="IPR039693">
    <property type="entry name" value="Rtr1/RPAP2"/>
</dbReference>
<feature type="region of interest" description="Disordered" evidence="13">
    <location>
        <begin position="14"/>
        <end position="34"/>
    </location>
</feature>
<comment type="catalytic activity">
    <reaction evidence="9 12">
        <text>O-phospho-L-seryl-[protein] + H2O = L-seryl-[protein] + phosphate</text>
        <dbReference type="Rhea" id="RHEA:20629"/>
        <dbReference type="Rhea" id="RHEA-COMP:9863"/>
        <dbReference type="Rhea" id="RHEA-COMP:11604"/>
        <dbReference type="ChEBI" id="CHEBI:15377"/>
        <dbReference type="ChEBI" id="CHEBI:29999"/>
        <dbReference type="ChEBI" id="CHEBI:43474"/>
        <dbReference type="ChEBI" id="CHEBI:83421"/>
        <dbReference type="EC" id="3.1.3.16"/>
    </reaction>
</comment>
<dbReference type="InterPro" id="IPR007308">
    <property type="entry name" value="Rtr1/RPAP2_dom"/>
</dbReference>
<keyword evidence="6 12" id="KW-0862">Zinc</keyword>
<proteinExistence type="inferred from homology"/>
<comment type="catalytic activity">
    <reaction evidence="10 12">
        <text>O-phospho-L-threonyl-[protein] + H2O = L-threonyl-[protein] + phosphate</text>
        <dbReference type="Rhea" id="RHEA:47004"/>
        <dbReference type="Rhea" id="RHEA-COMP:11060"/>
        <dbReference type="Rhea" id="RHEA-COMP:11605"/>
        <dbReference type="ChEBI" id="CHEBI:15377"/>
        <dbReference type="ChEBI" id="CHEBI:30013"/>
        <dbReference type="ChEBI" id="CHEBI:43474"/>
        <dbReference type="ChEBI" id="CHEBI:61977"/>
        <dbReference type="EC" id="3.1.3.16"/>
    </reaction>
</comment>
<evidence type="ECO:0000256" key="11">
    <source>
        <dbReference type="PROSITE-ProRule" id="PRU00812"/>
    </source>
</evidence>
<dbReference type="Pfam" id="PF04181">
    <property type="entry name" value="RPAP2_Rtr1"/>
    <property type="match status" value="1"/>
</dbReference>
<organism evidence="15">
    <name type="scientific">Notodromas monacha</name>
    <dbReference type="NCBI Taxonomy" id="399045"/>
    <lineage>
        <taxon>Eukaryota</taxon>
        <taxon>Metazoa</taxon>
        <taxon>Ecdysozoa</taxon>
        <taxon>Arthropoda</taxon>
        <taxon>Crustacea</taxon>
        <taxon>Oligostraca</taxon>
        <taxon>Ostracoda</taxon>
        <taxon>Podocopa</taxon>
        <taxon>Podocopida</taxon>
        <taxon>Cypridocopina</taxon>
        <taxon>Cypridoidea</taxon>
        <taxon>Cyprididae</taxon>
        <taxon>Notodromas</taxon>
    </lineage>
</organism>
<evidence type="ECO:0000313" key="15">
    <source>
        <dbReference type="EMBL" id="CAD7282264.1"/>
    </source>
</evidence>
<evidence type="ECO:0000256" key="8">
    <source>
        <dbReference type="ARBA" id="ARBA00023242"/>
    </source>
</evidence>
<dbReference type="PROSITE" id="PS51479">
    <property type="entry name" value="ZF_RTR1"/>
    <property type="match status" value="1"/>
</dbReference>
<gene>
    <name evidence="15" type="ORF">NMOB1V02_LOCUS9893</name>
</gene>
<keyword evidence="5 12" id="KW-0378">Hydrolase</keyword>
<name>A0A7R9GJ23_9CRUS</name>
<evidence type="ECO:0000256" key="1">
    <source>
        <dbReference type="ARBA" id="ARBA00004123"/>
    </source>
</evidence>
<evidence type="ECO:0000256" key="7">
    <source>
        <dbReference type="ARBA" id="ARBA00022912"/>
    </source>
</evidence>
<evidence type="ECO:0000256" key="5">
    <source>
        <dbReference type="ARBA" id="ARBA00022801"/>
    </source>
</evidence>
<dbReference type="PANTHER" id="PTHR14732">
    <property type="entry name" value="RNA POLYMERASE II SUBUNIT B1 CTD PHOSPHATASE RPAP2-RELATED"/>
    <property type="match status" value="1"/>
</dbReference>
<comment type="similarity">
    <text evidence="2 11 12">Belongs to the RPAP2 family.</text>
</comment>
<keyword evidence="7 12" id="KW-0904">Protein phosphatase</keyword>
<evidence type="ECO:0000256" key="9">
    <source>
        <dbReference type="ARBA" id="ARBA00047761"/>
    </source>
</evidence>
<comment type="function">
    <text evidence="12">Putative RNA polymerase II subunit B1 C-terminal domain (CTD) phosphatase involved in RNA polymerase II transcription regulation.</text>
</comment>
<keyword evidence="8 12" id="KW-0539">Nucleus</keyword>
<evidence type="ECO:0000256" key="13">
    <source>
        <dbReference type="SAM" id="MobiDB-lite"/>
    </source>
</evidence>
<evidence type="ECO:0000256" key="10">
    <source>
        <dbReference type="ARBA" id="ARBA00048336"/>
    </source>
</evidence>
<keyword evidence="4 12" id="KW-0863">Zinc-finger</keyword>
<dbReference type="EMBL" id="CAJPEX010003663">
    <property type="protein sequence ID" value="CAG0922416.1"/>
    <property type="molecule type" value="Genomic_DNA"/>
</dbReference>
<accession>A0A7R9GJ23</accession>
<sequence>MDILDDLMEKYGDSWSQSNVSRKRDQKSKQPTKPYERVEALKKHLLRCEEREKRAHQVVENLLKPGISEDFMLSEVRHIAQNHFEDITEERAYVENLCGYPPCHKCLGSIPKQDYKISGRLRAILNIKERKKYCSSHCYRSAEFIKQQLDTSPVWLRDENDFEGRLKPYKLRIYDEFRDKNAVPRLAEKFNVTVDDLEMEPEKPMTTVKRTAKNRLMSACNSVRMKEMMNYVDSDDDEDVENPREWMDEVWKAFSEWFTIASGAHLFGGRDRFFEFLRKTCRNEVELRQLEDEVTIISFNQLSLEKKLENHPEAPSVTPEALAKIRAFYSGNLYECDLDPCNLENTLDSDTVPVMVPVLPEKNPSFARRQIFCDKVAKNGMVDFCGNLKISWIAVVPELSALAQTLNLTSANVCLQARQWEYVALILMRLLKERSSDLREAWDACEASSKIRFTIENFTFGTEDILEVDRQIAKGMRKCLLKDS</sequence>
<dbReference type="GO" id="GO:0005737">
    <property type="term" value="C:cytoplasm"/>
    <property type="evidence" value="ECO:0007669"/>
    <property type="project" value="TreeGrafter"/>
</dbReference>
<keyword evidence="3 12" id="KW-0479">Metal-binding</keyword>
<dbReference type="GO" id="GO:0008420">
    <property type="term" value="F:RNA polymerase II CTD heptapeptide repeat phosphatase activity"/>
    <property type="evidence" value="ECO:0007669"/>
    <property type="project" value="UniProtKB-UniRule"/>
</dbReference>
<evidence type="ECO:0000259" key="14">
    <source>
        <dbReference type="PROSITE" id="PS51479"/>
    </source>
</evidence>
<dbReference type="EC" id="3.1.3.16" evidence="12"/>
<evidence type="ECO:0000256" key="3">
    <source>
        <dbReference type="ARBA" id="ARBA00022723"/>
    </source>
</evidence>
<evidence type="ECO:0000256" key="6">
    <source>
        <dbReference type="ARBA" id="ARBA00022833"/>
    </source>
</evidence>
<dbReference type="GO" id="GO:0008270">
    <property type="term" value="F:zinc ion binding"/>
    <property type="evidence" value="ECO:0007669"/>
    <property type="project" value="UniProtKB-KW"/>
</dbReference>
<dbReference type="Proteomes" id="UP000678499">
    <property type="component" value="Unassembled WGS sequence"/>
</dbReference>
<evidence type="ECO:0000256" key="2">
    <source>
        <dbReference type="ARBA" id="ARBA00005676"/>
    </source>
</evidence>
<evidence type="ECO:0000256" key="12">
    <source>
        <dbReference type="RuleBase" id="RU367080"/>
    </source>
</evidence>
<dbReference type="InterPro" id="IPR038534">
    <property type="entry name" value="Rtr1/RPAP2_sf"/>
</dbReference>
<comment type="subcellular location">
    <subcellularLocation>
        <location evidence="1 12">Nucleus</location>
    </subcellularLocation>
</comment>
<dbReference type="Gene3D" id="1.25.40.820">
    <property type="match status" value="1"/>
</dbReference>
<dbReference type="GO" id="GO:0043175">
    <property type="term" value="F:RNA polymerase core enzyme binding"/>
    <property type="evidence" value="ECO:0007669"/>
    <property type="project" value="UniProtKB-UniRule"/>
</dbReference>
<dbReference type="PANTHER" id="PTHR14732:SF0">
    <property type="entry name" value="RNA POLYMERASE II SUBUNIT B1 CTD PHOSPHATASE RPAP2-RELATED"/>
    <property type="match status" value="1"/>
</dbReference>
<evidence type="ECO:0000256" key="4">
    <source>
        <dbReference type="ARBA" id="ARBA00022771"/>
    </source>
</evidence>